<evidence type="ECO:0000256" key="5">
    <source>
        <dbReference type="SAM" id="Phobius"/>
    </source>
</evidence>
<sequence>MSEQPAKPGAVADREALLGSDEAQAAVRAWWRRVPRVLTRPAEVFAALREDDDVDVQARSEPILAIVVVAGMAGIILTPAWAVQLDDASIDGLVLAVVTFIGGLLYGFGGYFLLGLAVWLGARGMGVDAPARRARHVLAFACVPLALSLAVTLPVALVAFGSDFFRSGGSDAGSGHALVVAIGLAFAAWSLALLATGLRVTYRLAWQGVVGTVALAGVLVAAFAVLPTVL</sequence>
<dbReference type="InterPro" id="IPR006977">
    <property type="entry name" value="Yip1_dom"/>
</dbReference>
<protein>
    <submittedName>
        <fullName evidence="7">Yip1 domain-containing protein</fullName>
    </submittedName>
</protein>
<feature type="transmembrane region" description="Helical" evidence="5">
    <location>
        <begin position="63"/>
        <end position="82"/>
    </location>
</feature>
<name>A0A7M2YTN7_9ACTN</name>
<comment type="subcellular location">
    <subcellularLocation>
        <location evidence="1">Membrane</location>
        <topology evidence="1">Multi-pass membrane protein</topology>
    </subcellularLocation>
</comment>
<feature type="transmembrane region" description="Helical" evidence="5">
    <location>
        <begin position="94"/>
        <end position="122"/>
    </location>
</feature>
<dbReference type="Pfam" id="PF04893">
    <property type="entry name" value="Yip1"/>
    <property type="match status" value="1"/>
</dbReference>
<dbReference type="RefSeq" id="WP_181813707.1">
    <property type="nucleotide sequence ID" value="NZ_QQZY01000009.1"/>
</dbReference>
<evidence type="ECO:0000313" key="7">
    <source>
        <dbReference type="EMBL" id="RDI73453.1"/>
    </source>
</evidence>
<feature type="transmembrane region" description="Helical" evidence="5">
    <location>
        <begin position="177"/>
        <end position="197"/>
    </location>
</feature>
<keyword evidence="3 5" id="KW-1133">Transmembrane helix</keyword>
<keyword evidence="2 5" id="KW-0812">Transmembrane</keyword>
<organism evidence="7 8">
    <name type="scientific">Gaiella occulta</name>
    <dbReference type="NCBI Taxonomy" id="1002870"/>
    <lineage>
        <taxon>Bacteria</taxon>
        <taxon>Bacillati</taxon>
        <taxon>Actinomycetota</taxon>
        <taxon>Thermoleophilia</taxon>
        <taxon>Gaiellales</taxon>
        <taxon>Gaiellaceae</taxon>
        <taxon>Gaiella</taxon>
    </lineage>
</organism>
<evidence type="ECO:0000259" key="6">
    <source>
        <dbReference type="Pfam" id="PF04893"/>
    </source>
</evidence>
<proteinExistence type="predicted"/>
<evidence type="ECO:0000313" key="8">
    <source>
        <dbReference type="Proteomes" id="UP000254134"/>
    </source>
</evidence>
<evidence type="ECO:0000256" key="3">
    <source>
        <dbReference type="ARBA" id="ARBA00022989"/>
    </source>
</evidence>
<evidence type="ECO:0000256" key="2">
    <source>
        <dbReference type="ARBA" id="ARBA00022692"/>
    </source>
</evidence>
<feature type="transmembrane region" description="Helical" evidence="5">
    <location>
        <begin position="134"/>
        <end position="157"/>
    </location>
</feature>
<accession>A0A7M2YTN7</accession>
<reference evidence="7 8" key="1">
    <citation type="submission" date="2018-07" db="EMBL/GenBank/DDBJ databases">
        <title>High-quality-draft genome sequence of Gaiella occulta.</title>
        <authorList>
            <person name="Severino R."/>
            <person name="Froufe H.J.C."/>
            <person name="Rainey F.A."/>
            <person name="Barroso C."/>
            <person name="Albuquerque L."/>
            <person name="Lobo-Da-Cunha A."/>
            <person name="Da Costa M.S."/>
            <person name="Egas C."/>
        </authorList>
    </citation>
    <scope>NUCLEOTIDE SEQUENCE [LARGE SCALE GENOMIC DNA]</scope>
    <source>
        <strain evidence="7 8">F2-233</strain>
    </source>
</reference>
<evidence type="ECO:0000256" key="1">
    <source>
        <dbReference type="ARBA" id="ARBA00004141"/>
    </source>
</evidence>
<dbReference type="EMBL" id="QQZY01000009">
    <property type="protein sequence ID" value="RDI73453.1"/>
    <property type="molecule type" value="Genomic_DNA"/>
</dbReference>
<keyword evidence="8" id="KW-1185">Reference proteome</keyword>
<reference evidence="8" key="2">
    <citation type="journal article" date="2019" name="MicrobiologyOpen">
        <title>High-quality draft genome sequence of Gaiella occulta isolated from a 150 meter deep mineral water borehole and comparison with the genome sequences of other deep-branching lineages of the phylum Actinobacteria.</title>
        <authorList>
            <person name="Severino R."/>
            <person name="Froufe H.J.C."/>
            <person name="Barroso C."/>
            <person name="Albuquerque L."/>
            <person name="Lobo-da-Cunha A."/>
            <person name="da Costa M.S."/>
            <person name="Egas C."/>
        </authorList>
    </citation>
    <scope>NUCLEOTIDE SEQUENCE [LARGE SCALE GENOMIC DNA]</scope>
    <source>
        <strain evidence="8">F2-233</strain>
    </source>
</reference>
<comment type="caution">
    <text evidence="7">The sequence shown here is derived from an EMBL/GenBank/DDBJ whole genome shotgun (WGS) entry which is preliminary data.</text>
</comment>
<dbReference type="AlphaFoldDB" id="A0A7M2YTN7"/>
<keyword evidence="4 5" id="KW-0472">Membrane</keyword>
<feature type="transmembrane region" description="Helical" evidence="5">
    <location>
        <begin position="204"/>
        <end position="226"/>
    </location>
</feature>
<gene>
    <name evidence="7" type="ORF">Gocc_2809</name>
</gene>
<evidence type="ECO:0000256" key="4">
    <source>
        <dbReference type="ARBA" id="ARBA00023136"/>
    </source>
</evidence>
<feature type="domain" description="Yip1" evidence="6">
    <location>
        <begin position="37"/>
        <end position="224"/>
    </location>
</feature>
<dbReference type="GO" id="GO:0016020">
    <property type="term" value="C:membrane"/>
    <property type="evidence" value="ECO:0007669"/>
    <property type="project" value="UniProtKB-SubCell"/>
</dbReference>
<dbReference type="Proteomes" id="UP000254134">
    <property type="component" value="Unassembled WGS sequence"/>
</dbReference>